<dbReference type="InterPro" id="IPR011701">
    <property type="entry name" value="MFS"/>
</dbReference>
<evidence type="ECO:0000256" key="8">
    <source>
        <dbReference type="ARBA" id="ARBA00023136"/>
    </source>
</evidence>
<comment type="similarity">
    <text evidence="2">Belongs to the major facilitator superfamily. Set transporter family.</text>
</comment>
<evidence type="ECO:0000256" key="6">
    <source>
        <dbReference type="ARBA" id="ARBA00022692"/>
    </source>
</evidence>
<comment type="subcellular location">
    <subcellularLocation>
        <location evidence="1">Cell membrane</location>
        <topology evidence="1">Multi-pass membrane protein</topology>
    </subcellularLocation>
</comment>
<feature type="transmembrane region" description="Helical" evidence="9">
    <location>
        <begin position="142"/>
        <end position="161"/>
    </location>
</feature>
<evidence type="ECO:0000313" key="11">
    <source>
        <dbReference type="EMBL" id="MDP9828826.1"/>
    </source>
</evidence>
<name>A0ABT9P8E3_9ACTN</name>
<evidence type="ECO:0000256" key="7">
    <source>
        <dbReference type="ARBA" id="ARBA00022989"/>
    </source>
</evidence>
<feature type="transmembrane region" description="Helical" evidence="9">
    <location>
        <begin position="51"/>
        <end position="70"/>
    </location>
</feature>
<protein>
    <submittedName>
        <fullName evidence="11">SET family sugar efflux transporter-like MFS transporter</fullName>
    </submittedName>
</protein>
<evidence type="ECO:0000256" key="2">
    <source>
        <dbReference type="ARBA" id="ARBA00006523"/>
    </source>
</evidence>
<feature type="transmembrane region" description="Helical" evidence="9">
    <location>
        <begin position="230"/>
        <end position="251"/>
    </location>
</feature>
<organism evidence="11 12">
    <name type="scientific">Kineosporia succinea</name>
    <dbReference type="NCBI Taxonomy" id="84632"/>
    <lineage>
        <taxon>Bacteria</taxon>
        <taxon>Bacillati</taxon>
        <taxon>Actinomycetota</taxon>
        <taxon>Actinomycetes</taxon>
        <taxon>Kineosporiales</taxon>
        <taxon>Kineosporiaceae</taxon>
        <taxon>Kineosporia</taxon>
    </lineage>
</organism>
<keyword evidence="7 9" id="KW-1133">Transmembrane helix</keyword>
<evidence type="ECO:0000256" key="3">
    <source>
        <dbReference type="ARBA" id="ARBA00022448"/>
    </source>
</evidence>
<keyword evidence="6 9" id="KW-0812">Transmembrane</keyword>
<dbReference type="Gene3D" id="1.20.1250.20">
    <property type="entry name" value="MFS general substrate transporter like domains"/>
    <property type="match status" value="2"/>
</dbReference>
<feature type="transmembrane region" description="Helical" evidence="9">
    <location>
        <begin position="117"/>
        <end position="136"/>
    </location>
</feature>
<feature type="transmembrane region" description="Helical" evidence="9">
    <location>
        <begin position="258"/>
        <end position="276"/>
    </location>
</feature>
<dbReference type="InterPro" id="IPR036259">
    <property type="entry name" value="MFS_trans_sf"/>
</dbReference>
<feature type="transmembrane region" description="Helical" evidence="9">
    <location>
        <begin position="282"/>
        <end position="304"/>
    </location>
</feature>
<keyword evidence="4" id="KW-1003">Cell membrane</keyword>
<dbReference type="SUPFAM" id="SSF103473">
    <property type="entry name" value="MFS general substrate transporter"/>
    <property type="match status" value="1"/>
</dbReference>
<reference evidence="11 12" key="1">
    <citation type="submission" date="2023-07" db="EMBL/GenBank/DDBJ databases">
        <title>Sequencing the genomes of 1000 actinobacteria strains.</title>
        <authorList>
            <person name="Klenk H.-P."/>
        </authorList>
    </citation>
    <scope>NUCLEOTIDE SEQUENCE [LARGE SCALE GENOMIC DNA]</scope>
    <source>
        <strain evidence="11 12">DSM 44388</strain>
    </source>
</reference>
<gene>
    <name evidence="11" type="ORF">J2S57_004575</name>
</gene>
<evidence type="ECO:0000256" key="4">
    <source>
        <dbReference type="ARBA" id="ARBA00022475"/>
    </source>
</evidence>
<feature type="transmembrane region" description="Helical" evidence="9">
    <location>
        <begin position="26"/>
        <end position="44"/>
    </location>
</feature>
<dbReference type="PANTHER" id="PTHR23535">
    <property type="entry name" value="SUGAR EFFLUX TRANSPORTER A-RELATED"/>
    <property type="match status" value="1"/>
</dbReference>
<feature type="transmembrane region" description="Helical" evidence="9">
    <location>
        <begin position="190"/>
        <end position="210"/>
    </location>
</feature>
<keyword evidence="8 9" id="KW-0472">Membrane</keyword>
<accession>A0ABT9P8E3</accession>
<proteinExistence type="inferred from homology"/>
<comment type="caution">
    <text evidence="11">The sequence shown here is derived from an EMBL/GenBank/DDBJ whole genome shotgun (WGS) entry which is preliminary data.</text>
</comment>
<feature type="transmembrane region" description="Helical" evidence="9">
    <location>
        <begin position="345"/>
        <end position="363"/>
    </location>
</feature>
<evidence type="ECO:0000256" key="9">
    <source>
        <dbReference type="SAM" id="Phobius"/>
    </source>
</evidence>
<feature type="transmembrane region" description="Helical" evidence="9">
    <location>
        <begin position="316"/>
        <end position="339"/>
    </location>
</feature>
<evidence type="ECO:0000313" key="12">
    <source>
        <dbReference type="Proteomes" id="UP001235712"/>
    </source>
</evidence>
<evidence type="ECO:0000256" key="5">
    <source>
        <dbReference type="ARBA" id="ARBA00022597"/>
    </source>
</evidence>
<evidence type="ECO:0000256" key="1">
    <source>
        <dbReference type="ARBA" id="ARBA00004651"/>
    </source>
</evidence>
<evidence type="ECO:0000259" key="10">
    <source>
        <dbReference type="PROSITE" id="PS50850"/>
    </source>
</evidence>
<keyword evidence="5" id="KW-0762">Sugar transport</keyword>
<dbReference type="Pfam" id="PF07690">
    <property type="entry name" value="MFS_1"/>
    <property type="match status" value="1"/>
</dbReference>
<keyword evidence="12" id="KW-1185">Reference proteome</keyword>
<dbReference type="PANTHER" id="PTHR23535:SF2">
    <property type="entry name" value="SUGAR EFFLUX TRANSPORTER A-RELATED"/>
    <property type="match status" value="1"/>
</dbReference>
<feature type="transmembrane region" description="Helical" evidence="9">
    <location>
        <begin position="76"/>
        <end position="96"/>
    </location>
</feature>
<feature type="domain" description="Major facilitator superfamily (MFS) profile" evidence="10">
    <location>
        <begin position="1"/>
        <end position="368"/>
    </location>
</feature>
<dbReference type="PROSITE" id="PS50850">
    <property type="entry name" value="MFS"/>
    <property type="match status" value="1"/>
</dbReference>
<dbReference type="Proteomes" id="UP001235712">
    <property type="component" value="Unassembled WGS sequence"/>
</dbReference>
<dbReference type="EMBL" id="JAUSQZ010000001">
    <property type="protein sequence ID" value="MDP9828826.1"/>
    <property type="molecule type" value="Genomic_DNA"/>
</dbReference>
<sequence>MAAPFLTLFLTDAVHASGLQVTAFLVAAPLSSVVVSLTMGHWSDKLPSRRGLIIGAAVTGAVGSLLTAWLRDYWLLLGLTVTMTAAASALVPQVFAHARVSLAGSPQAVMTMTSLRTVLSLSWVGGPFLATMLLAAGDFTAVYSFAAAMYLIAAVVAYRMFPAGAPVPPPTIGGTSDSVESVAGRDESRLVIGLTLAALVLLNCTGHMSLQALPLFLKSELDAGLGDAGLILGLCAGLEIPLMLGFGLLAARYKLRMLILAGPVLTLGYLLVMAFSTATWQIAAAQLLNASAIALLQGLGITYVQDMVPSRPGHASTLFTSAGPVGAMLAGPVLGIAAGTGYRDVYWIGAALAALAFVLMLAARPTLTGARITRTTRITRRAAKSEQAALVEA</sequence>
<keyword evidence="3" id="KW-0813">Transport</keyword>
<dbReference type="InterPro" id="IPR020846">
    <property type="entry name" value="MFS_dom"/>
</dbReference>